<reference evidence="2 3" key="1">
    <citation type="submission" date="2020-01" db="EMBL/GenBank/DDBJ databases">
        <authorList>
            <consortium name="DOE Joint Genome Institute"/>
            <person name="Haridas S."/>
            <person name="Albert R."/>
            <person name="Binder M."/>
            <person name="Bloem J."/>
            <person name="Labutti K."/>
            <person name="Salamov A."/>
            <person name="Andreopoulos B."/>
            <person name="Baker S.E."/>
            <person name="Barry K."/>
            <person name="Bills G."/>
            <person name="Bluhm B.H."/>
            <person name="Cannon C."/>
            <person name="Castanera R."/>
            <person name="Culley D.E."/>
            <person name="Daum C."/>
            <person name="Ezra D."/>
            <person name="Gonzalez J.B."/>
            <person name="Henrissat B."/>
            <person name="Kuo A."/>
            <person name="Liang C."/>
            <person name="Lipzen A."/>
            <person name="Lutzoni F."/>
            <person name="Magnuson J."/>
            <person name="Mondo S."/>
            <person name="Nolan M."/>
            <person name="Ohm R."/>
            <person name="Pangilinan J."/>
            <person name="Park H.-J.H."/>
            <person name="Ramirez L."/>
            <person name="Alfaro M."/>
            <person name="Sun H."/>
            <person name="Tritt A."/>
            <person name="Yoshinaga Y."/>
            <person name="Zwiers L.-H.L."/>
            <person name="Turgeon B.G."/>
            <person name="Goodwin S.B."/>
            <person name="Spatafora J.W."/>
            <person name="Crous P.W."/>
            <person name="Grigoriev I.V."/>
        </authorList>
    </citation>
    <scope>NUCLEOTIDE SEQUENCE [LARGE SCALE GENOMIC DNA]</scope>
    <source>
        <strain evidence="2 3">CBS 611.86</strain>
    </source>
</reference>
<organism evidence="2 3">
    <name type="scientific">Massariosphaeria phaeospora</name>
    <dbReference type="NCBI Taxonomy" id="100035"/>
    <lineage>
        <taxon>Eukaryota</taxon>
        <taxon>Fungi</taxon>
        <taxon>Dikarya</taxon>
        <taxon>Ascomycota</taxon>
        <taxon>Pezizomycotina</taxon>
        <taxon>Dothideomycetes</taxon>
        <taxon>Pleosporomycetidae</taxon>
        <taxon>Pleosporales</taxon>
        <taxon>Pleosporales incertae sedis</taxon>
        <taxon>Massariosphaeria</taxon>
    </lineage>
</organism>
<gene>
    <name evidence="2" type="ORF">BDV95DRAFT_590044</name>
</gene>
<keyword evidence="3" id="KW-1185">Reference proteome</keyword>
<dbReference type="EMBL" id="JAADJZ010000002">
    <property type="protein sequence ID" value="KAF2877458.1"/>
    <property type="molecule type" value="Genomic_DNA"/>
</dbReference>
<evidence type="ECO:0000313" key="3">
    <source>
        <dbReference type="Proteomes" id="UP000481861"/>
    </source>
</evidence>
<comment type="caution">
    <text evidence="2">The sequence shown here is derived from an EMBL/GenBank/DDBJ whole genome shotgun (WGS) entry which is preliminary data.</text>
</comment>
<feature type="region of interest" description="Disordered" evidence="1">
    <location>
        <begin position="127"/>
        <end position="148"/>
    </location>
</feature>
<dbReference type="AlphaFoldDB" id="A0A7C8MFW4"/>
<feature type="compositionally biased region" description="Basic and acidic residues" evidence="1">
    <location>
        <begin position="133"/>
        <end position="144"/>
    </location>
</feature>
<proteinExistence type="predicted"/>
<evidence type="ECO:0000313" key="2">
    <source>
        <dbReference type="EMBL" id="KAF2877458.1"/>
    </source>
</evidence>
<name>A0A7C8MFW4_9PLEO</name>
<evidence type="ECO:0000256" key="1">
    <source>
        <dbReference type="SAM" id="MobiDB-lite"/>
    </source>
</evidence>
<dbReference type="Proteomes" id="UP000481861">
    <property type="component" value="Unassembled WGS sequence"/>
</dbReference>
<accession>A0A7C8MFW4</accession>
<protein>
    <submittedName>
        <fullName evidence="2">Uncharacterized protein</fullName>
    </submittedName>
</protein>
<sequence>MSLHSSLLPSTLYSVSRAYPPARAAEHLPRGSTEGPDEKRSSIQLHGVFLIPPIALDCSVPIRCPEPPTHGIIEVTLSLVPHPPHPCLHPLPASHRTSCNLALISARGPQLQNFRLVRNREGCLAARHTGKGQRREEGNKERGYSPHTKAAATSTTTWHGMPWLTPTFAPPSRTRPPIAQDPIRLVGRSRRATSRRWLPNVTEATLSLIPLPTPYLPPSVPYLARLAECPVSIHSRGPEPMRVPPDAWCSADRQAGSRAAAVAGGCQTTGRHLLACLVPSCCVRLLQSVVLCLTLDLPAPGEACPAALIPHVLLSEWFFRLRMYVPFTLVTSYPSPPHPPVPPVTDRDGPLVVISSEEVDRQYAPPHV</sequence>